<protein>
    <submittedName>
        <fullName evidence="11">Efflux RND transporter periplasmic adaptor subunit</fullName>
    </submittedName>
</protein>
<dbReference type="Pfam" id="PF25917">
    <property type="entry name" value="BSH_RND"/>
    <property type="match status" value="1"/>
</dbReference>
<dbReference type="InterPro" id="IPR050465">
    <property type="entry name" value="UPF0194_transport"/>
</dbReference>
<dbReference type="Pfam" id="PF25954">
    <property type="entry name" value="Beta-barrel_RND_2"/>
    <property type="match status" value="1"/>
</dbReference>
<organism evidence="10 11">
    <name type="scientific">Derxia gummosa DSM 723</name>
    <dbReference type="NCBI Taxonomy" id="1121388"/>
    <lineage>
        <taxon>Bacteria</taxon>
        <taxon>Pseudomonadati</taxon>
        <taxon>Pseudomonadota</taxon>
        <taxon>Betaproteobacteria</taxon>
        <taxon>Burkholderiales</taxon>
        <taxon>Alcaligenaceae</taxon>
        <taxon>Derxia</taxon>
    </lineage>
</organism>
<evidence type="ECO:0000259" key="9">
    <source>
        <dbReference type="Pfam" id="PF25954"/>
    </source>
</evidence>
<name>A0A8B6XAL6_9BURK</name>
<evidence type="ECO:0000256" key="5">
    <source>
        <dbReference type="ARBA" id="ARBA00022764"/>
    </source>
</evidence>
<comment type="similarity">
    <text evidence="3">Belongs to the UPF0194 family.</text>
</comment>
<dbReference type="InterPro" id="IPR058792">
    <property type="entry name" value="Beta-barrel_RND_2"/>
</dbReference>
<dbReference type="PANTHER" id="PTHR32347:SF29">
    <property type="entry name" value="UPF0194 MEMBRANE PROTEIN YBHG"/>
    <property type="match status" value="1"/>
</dbReference>
<comment type="similarity">
    <text evidence="2">Belongs to the membrane fusion protein (MFP) (TC 8.A.1) family.</text>
</comment>
<dbReference type="NCBIfam" id="TIGR01730">
    <property type="entry name" value="RND_mfp"/>
    <property type="match status" value="1"/>
</dbReference>
<keyword evidence="6" id="KW-0175">Coiled coil</keyword>
<evidence type="ECO:0000259" key="8">
    <source>
        <dbReference type="Pfam" id="PF25917"/>
    </source>
</evidence>
<dbReference type="GO" id="GO:0016020">
    <property type="term" value="C:membrane"/>
    <property type="evidence" value="ECO:0007669"/>
    <property type="project" value="InterPro"/>
</dbReference>
<evidence type="ECO:0000313" key="11">
    <source>
        <dbReference type="RefSeq" id="WP_084545393.1"/>
    </source>
</evidence>
<dbReference type="SUPFAM" id="SSF111369">
    <property type="entry name" value="HlyD-like secretion proteins"/>
    <property type="match status" value="2"/>
</dbReference>
<dbReference type="InterPro" id="IPR058625">
    <property type="entry name" value="MdtA-like_BSH"/>
</dbReference>
<dbReference type="GO" id="GO:0042597">
    <property type="term" value="C:periplasmic space"/>
    <property type="evidence" value="ECO:0007669"/>
    <property type="project" value="UniProtKB-SubCell"/>
</dbReference>
<evidence type="ECO:0000256" key="2">
    <source>
        <dbReference type="ARBA" id="ARBA00009477"/>
    </source>
</evidence>
<dbReference type="Proteomes" id="UP000675920">
    <property type="component" value="Unplaced"/>
</dbReference>
<feature type="domain" description="CusB-like beta-barrel" evidence="9">
    <location>
        <begin position="288"/>
        <end position="360"/>
    </location>
</feature>
<reference evidence="11" key="2">
    <citation type="submission" date="2025-08" db="UniProtKB">
        <authorList>
            <consortium name="RefSeq"/>
        </authorList>
    </citation>
    <scope>IDENTIFICATION</scope>
</reference>
<evidence type="ECO:0000256" key="3">
    <source>
        <dbReference type="ARBA" id="ARBA00010602"/>
    </source>
</evidence>
<dbReference type="AlphaFoldDB" id="A0A8B6XAL6"/>
<feature type="region of interest" description="Disordered" evidence="7">
    <location>
        <begin position="1"/>
        <end position="42"/>
    </location>
</feature>
<dbReference type="RefSeq" id="WP_084545393.1">
    <property type="nucleotide sequence ID" value="NZ_KI519500.1"/>
</dbReference>
<dbReference type="Gene3D" id="1.10.287.470">
    <property type="entry name" value="Helix hairpin bin"/>
    <property type="match status" value="2"/>
</dbReference>
<evidence type="ECO:0000256" key="7">
    <source>
        <dbReference type="SAM" id="MobiDB-lite"/>
    </source>
</evidence>
<feature type="domain" description="Multidrug resistance protein MdtA-like barrel-sandwich hybrid" evidence="8">
    <location>
        <begin position="96"/>
        <end position="278"/>
    </location>
</feature>
<evidence type="ECO:0000256" key="4">
    <source>
        <dbReference type="ARBA" id="ARBA00022729"/>
    </source>
</evidence>
<feature type="compositionally biased region" description="Gly residues" evidence="7">
    <location>
        <begin position="1"/>
        <end position="11"/>
    </location>
</feature>
<evidence type="ECO:0000256" key="6">
    <source>
        <dbReference type="ARBA" id="ARBA00023054"/>
    </source>
</evidence>
<dbReference type="Gene3D" id="2.40.30.170">
    <property type="match status" value="1"/>
</dbReference>
<accession>A0A8B6XAL6</accession>
<evidence type="ECO:0000256" key="1">
    <source>
        <dbReference type="ARBA" id="ARBA00004418"/>
    </source>
</evidence>
<comment type="subcellular location">
    <subcellularLocation>
        <location evidence="1">Periplasm</location>
    </subcellularLocation>
</comment>
<proteinExistence type="inferred from homology"/>
<evidence type="ECO:0000313" key="10">
    <source>
        <dbReference type="Proteomes" id="UP000675920"/>
    </source>
</evidence>
<keyword evidence="5" id="KW-0574">Periplasm</keyword>
<dbReference type="InterPro" id="IPR006143">
    <property type="entry name" value="RND_pump_MFP"/>
</dbReference>
<dbReference type="Gene3D" id="2.40.50.100">
    <property type="match status" value="2"/>
</dbReference>
<dbReference type="GO" id="GO:0022857">
    <property type="term" value="F:transmembrane transporter activity"/>
    <property type="evidence" value="ECO:0007669"/>
    <property type="project" value="InterPro"/>
</dbReference>
<keyword evidence="4" id="KW-0732">Signal</keyword>
<sequence>MDRGAGAGNAAGGSHAAADNRPASGEANASGRAGDAPVSAAGRWRPGWKTALAVALVAGAGFLLARPTAVTVRTPARADLVQTVVASGRVVTPQRAYIAAQVTGTVIDVPVADGQRVTAGQPLAVLDARDAGAARDAARAAVVQADARLRELRELTEPAAEQQLAQARANRVNAEAGFRRTGDLAAQGFVGAAQVDEARRALDVALAAERAAEAGVAAARDGGAQRRNAEAARLQAEQALRQSEARLGYTTVVAPVDGVLIARNVERGNVAQAGQTLFTLAPARAPQLVVDIDERNLALLALGQEALAAADARPAERFAARVAYLNPGVDAQRATVQVKLDLPAPPDWLREDMTVSIDIAVARKPQALVLPLADVRDLASGKPWVMTLADGRAQRTPVRAGLRGDADIEIADGLPEGASVIAGGEPVRLGQRVRAR</sequence>
<dbReference type="PANTHER" id="PTHR32347">
    <property type="entry name" value="EFFLUX SYSTEM COMPONENT YKNX-RELATED"/>
    <property type="match status" value="1"/>
</dbReference>
<dbReference type="OrthoDB" id="9806939at2"/>
<keyword evidence="10" id="KW-1185">Reference proteome</keyword>
<dbReference type="Gene3D" id="2.40.420.20">
    <property type="match status" value="1"/>
</dbReference>
<reference evidence="11" key="1">
    <citation type="journal article" date="2020" name="Future Microbiol.">
        <title>RND efflux pumps in Gram-negative bacteria; regulation, structure and role in antibiotic resistance.</title>
        <authorList>
            <person name="Colclough A.L."/>
            <person name="Alav I."/>
            <person name="Whittle E.E."/>
            <person name="Pugh H.L."/>
            <person name="Darby E.M."/>
            <person name="Legood S.W."/>
            <person name="McNeil H.E."/>
            <person name="Blair J.M."/>
        </authorList>
    </citation>
    <scope>NUCLEOTIDE SEQUENCE</scope>
</reference>